<proteinExistence type="predicted"/>
<keyword evidence="2" id="KW-1133">Transmembrane helix</keyword>
<sequence length="405" mass="43501">MISNKAHRLNEDKNADSAPRKEKRPNIVLRLLAFLLTVVMVLGAIFLIVNYDKLNFDSIKRWFTYRNLERGDSGQAESFPFDGDGTSTFASLDGDLLVCSTTGVRLYSASGQVYVDRTVTMENPVAVAAGSTALAYDAGGQTLLACRNREEAFTLELAEDEKVLSADVNGRGWMVTVTQESGYKGVVTVYDDQFQPQMQVSLSSRFIMDAALSPDSGTVAVLTMGLTDGAFTSQVELYPTAGGGSDASPQATGTVGSQVILDMTWDDNGIWALGEDEVYHLDASAALTGSYSYSDRYLKGFSLAGDGTAVLLLGKYRAGSTADLVVVDAQGEARATLALDEQVLSISAAGRYISLLTADQLDIYDQDLSVYHSLEGTQSARKALQRSDGSVLLIGNDTARVYLPQ</sequence>
<dbReference type="Pfam" id="PF18975">
    <property type="entry name" value="DUF5711"/>
    <property type="match status" value="1"/>
</dbReference>
<feature type="compositionally biased region" description="Basic and acidic residues" evidence="1">
    <location>
        <begin position="8"/>
        <end position="20"/>
    </location>
</feature>
<evidence type="ECO:0000313" key="3">
    <source>
        <dbReference type="EMBL" id="HJB81350.1"/>
    </source>
</evidence>
<comment type="caution">
    <text evidence="3">The sequence shown here is derived from an EMBL/GenBank/DDBJ whole genome shotgun (WGS) entry which is preliminary data.</text>
</comment>
<keyword evidence="2" id="KW-0472">Membrane</keyword>
<gene>
    <name evidence="3" type="ORF">H9712_10200</name>
</gene>
<reference evidence="3" key="2">
    <citation type="submission" date="2021-04" db="EMBL/GenBank/DDBJ databases">
        <authorList>
            <person name="Gilroy R."/>
        </authorList>
    </citation>
    <scope>NUCLEOTIDE SEQUENCE</scope>
    <source>
        <strain evidence="3">CHK192-8294</strain>
    </source>
</reference>
<feature type="region of interest" description="Disordered" evidence="1">
    <location>
        <begin position="1"/>
        <end position="20"/>
    </location>
</feature>
<accession>A0A9D2SCL0</accession>
<organism evidence="3 4">
    <name type="scientific">Candidatus Flavonifractor intestinigallinarum</name>
    <dbReference type="NCBI Taxonomy" id="2838586"/>
    <lineage>
        <taxon>Bacteria</taxon>
        <taxon>Bacillati</taxon>
        <taxon>Bacillota</taxon>
        <taxon>Clostridia</taxon>
        <taxon>Eubacteriales</taxon>
        <taxon>Oscillospiraceae</taxon>
        <taxon>Flavonifractor</taxon>
    </lineage>
</organism>
<evidence type="ECO:0000256" key="1">
    <source>
        <dbReference type="SAM" id="MobiDB-lite"/>
    </source>
</evidence>
<reference evidence="3" key="1">
    <citation type="journal article" date="2021" name="PeerJ">
        <title>Extensive microbial diversity within the chicken gut microbiome revealed by metagenomics and culture.</title>
        <authorList>
            <person name="Gilroy R."/>
            <person name="Ravi A."/>
            <person name="Getino M."/>
            <person name="Pursley I."/>
            <person name="Horton D.L."/>
            <person name="Alikhan N.F."/>
            <person name="Baker D."/>
            <person name="Gharbi K."/>
            <person name="Hall N."/>
            <person name="Watson M."/>
            <person name="Adriaenssens E.M."/>
            <person name="Foster-Nyarko E."/>
            <person name="Jarju S."/>
            <person name="Secka A."/>
            <person name="Antonio M."/>
            <person name="Oren A."/>
            <person name="Chaudhuri R.R."/>
            <person name="La Ragione R."/>
            <person name="Hildebrand F."/>
            <person name="Pallen M.J."/>
        </authorList>
    </citation>
    <scope>NUCLEOTIDE SEQUENCE</scope>
    <source>
        <strain evidence="3">CHK192-8294</strain>
    </source>
</reference>
<feature type="transmembrane region" description="Helical" evidence="2">
    <location>
        <begin position="27"/>
        <end position="49"/>
    </location>
</feature>
<protein>
    <submittedName>
        <fullName evidence="3">Uncharacterized protein</fullName>
    </submittedName>
</protein>
<evidence type="ECO:0000256" key="2">
    <source>
        <dbReference type="SAM" id="Phobius"/>
    </source>
</evidence>
<dbReference type="SUPFAM" id="SSF75011">
    <property type="entry name" value="3-carboxy-cis,cis-mucoante lactonizing enzyme"/>
    <property type="match status" value="1"/>
</dbReference>
<dbReference type="InterPro" id="IPR043765">
    <property type="entry name" value="DUF5711"/>
</dbReference>
<keyword evidence="2" id="KW-0812">Transmembrane</keyword>
<name>A0A9D2SCL0_9FIRM</name>
<dbReference type="Proteomes" id="UP000823921">
    <property type="component" value="Unassembled WGS sequence"/>
</dbReference>
<dbReference type="EMBL" id="DWXO01000095">
    <property type="protein sequence ID" value="HJB81350.1"/>
    <property type="molecule type" value="Genomic_DNA"/>
</dbReference>
<dbReference type="AlphaFoldDB" id="A0A9D2SCL0"/>
<evidence type="ECO:0000313" key="4">
    <source>
        <dbReference type="Proteomes" id="UP000823921"/>
    </source>
</evidence>